<dbReference type="InterPro" id="IPR007627">
    <property type="entry name" value="RNA_pol_sigma70_r2"/>
</dbReference>
<keyword evidence="7" id="KW-1185">Reference proteome</keyword>
<evidence type="ECO:0000313" key="6">
    <source>
        <dbReference type="EMBL" id="TWU56732.1"/>
    </source>
</evidence>
<dbReference type="SUPFAM" id="SSF88946">
    <property type="entry name" value="Sigma2 domain of RNA polymerase sigma factors"/>
    <property type="match status" value="1"/>
</dbReference>
<evidence type="ECO:0000256" key="1">
    <source>
        <dbReference type="ARBA" id="ARBA00023015"/>
    </source>
</evidence>
<accession>A0A5C6F6Z7</accession>
<proteinExistence type="predicted"/>
<keyword evidence="1" id="KW-0805">Transcription regulation</keyword>
<sequence>MHPSPPETRASLILRLQDADDVAAWEEFVSIYSPVIFRVAVSRGFQAADAQDIVQEVLLCVARSVSQWLERTDRGSFRAWLLRVARNQAFDLINDRATKSLGTGGQEAEQLLASVPANSDLSSVLDLEYERAVFQWAADQVRGLVADHTWQAFWLTRIEGLSVEEAASKLNLRPGNIYFARKSERFQESLIPPGQARSGKPRMNEGEGRVESAMVAASCLLRRGKPGRKHSR</sequence>
<feature type="domain" description="RNA polymerase sigma-70 region 2" evidence="5">
    <location>
        <begin position="29"/>
        <end position="96"/>
    </location>
</feature>
<dbReference type="Proteomes" id="UP000318288">
    <property type="component" value="Unassembled WGS sequence"/>
</dbReference>
<dbReference type="RefSeq" id="WP_146458022.1">
    <property type="nucleotide sequence ID" value="NZ_SJPW01000003.1"/>
</dbReference>
<gene>
    <name evidence="6" type="primary">sigE_6</name>
    <name evidence="6" type="ORF">Poly51_26490</name>
</gene>
<dbReference type="InterPro" id="IPR014284">
    <property type="entry name" value="RNA_pol_sigma-70_dom"/>
</dbReference>
<evidence type="ECO:0000259" key="5">
    <source>
        <dbReference type="Pfam" id="PF04542"/>
    </source>
</evidence>
<evidence type="ECO:0000256" key="2">
    <source>
        <dbReference type="ARBA" id="ARBA00023082"/>
    </source>
</evidence>
<evidence type="ECO:0000256" key="4">
    <source>
        <dbReference type="ARBA" id="ARBA00023163"/>
    </source>
</evidence>
<dbReference type="GO" id="GO:0006352">
    <property type="term" value="P:DNA-templated transcription initiation"/>
    <property type="evidence" value="ECO:0007669"/>
    <property type="project" value="InterPro"/>
</dbReference>
<dbReference type="PANTHER" id="PTHR43133:SF8">
    <property type="entry name" value="RNA POLYMERASE SIGMA FACTOR HI_1459-RELATED"/>
    <property type="match status" value="1"/>
</dbReference>
<dbReference type="AlphaFoldDB" id="A0A5C6F6Z7"/>
<dbReference type="PANTHER" id="PTHR43133">
    <property type="entry name" value="RNA POLYMERASE ECF-TYPE SIGMA FACTO"/>
    <property type="match status" value="1"/>
</dbReference>
<keyword evidence="2" id="KW-0731">Sigma factor</keyword>
<evidence type="ECO:0000256" key="3">
    <source>
        <dbReference type="ARBA" id="ARBA00023125"/>
    </source>
</evidence>
<dbReference type="Pfam" id="PF04542">
    <property type="entry name" value="Sigma70_r2"/>
    <property type="match status" value="1"/>
</dbReference>
<protein>
    <submittedName>
        <fullName evidence="6">ECF RNA polymerase sigma factor SigE</fullName>
    </submittedName>
</protein>
<dbReference type="EMBL" id="SJPW01000003">
    <property type="protein sequence ID" value="TWU56732.1"/>
    <property type="molecule type" value="Genomic_DNA"/>
</dbReference>
<organism evidence="6 7">
    <name type="scientific">Rubripirellula tenax</name>
    <dbReference type="NCBI Taxonomy" id="2528015"/>
    <lineage>
        <taxon>Bacteria</taxon>
        <taxon>Pseudomonadati</taxon>
        <taxon>Planctomycetota</taxon>
        <taxon>Planctomycetia</taxon>
        <taxon>Pirellulales</taxon>
        <taxon>Pirellulaceae</taxon>
        <taxon>Rubripirellula</taxon>
    </lineage>
</organism>
<keyword evidence="3" id="KW-0238">DNA-binding</keyword>
<name>A0A5C6F6Z7_9BACT</name>
<dbReference type="InterPro" id="IPR013325">
    <property type="entry name" value="RNA_pol_sigma_r2"/>
</dbReference>
<keyword evidence="4" id="KW-0804">Transcription</keyword>
<evidence type="ECO:0000313" key="7">
    <source>
        <dbReference type="Proteomes" id="UP000318288"/>
    </source>
</evidence>
<dbReference type="GO" id="GO:0016987">
    <property type="term" value="F:sigma factor activity"/>
    <property type="evidence" value="ECO:0007669"/>
    <property type="project" value="UniProtKB-KW"/>
</dbReference>
<reference evidence="6 7" key="1">
    <citation type="submission" date="2019-02" db="EMBL/GenBank/DDBJ databases">
        <title>Deep-cultivation of Planctomycetes and their phenomic and genomic characterization uncovers novel biology.</title>
        <authorList>
            <person name="Wiegand S."/>
            <person name="Jogler M."/>
            <person name="Boedeker C."/>
            <person name="Pinto D."/>
            <person name="Vollmers J."/>
            <person name="Rivas-Marin E."/>
            <person name="Kohn T."/>
            <person name="Peeters S.H."/>
            <person name="Heuer A."/>
            <person name="Rast P."/>
            <person name="Oberbeckmann S."/>
            <person name="Bunk B."/>
            <person name="Jeske O."/>
            <person name="Meyerdierks A."/>
            <person name="Storesund J.E."/>
            <person name="Kallscheuer N."/>
            <person name="Luecker S."/>
            <person name="Lage O.M."/>
            <person name="Pohl T."/>
            <person name="Merkel B.J."/>
            <person name="Hornburger P."/>
            <person name="Mueller R.-W."/>
            <person name="Bruemmer F."/>
            <person name="Labrenz M."/>
            <person name="Spormann A.M."/>
            <person name="Op Den Camp H."/>
            <person name="Overmann J."/>
            <person name="Amann R."/>
            <person name="Jetten M.S.M."/>
            <person name="Mascher T."/>
            <person name="Medema M.H."/>
            <person name="Devos D.P."/>
            <person name="Kaster A.-K."/>
            <person name="Ovreas L."/>
            <person name="Rohde M."/>
            <person name="Galperin M.Y."/>
            <person name="Jogler C."/>
        </authorList>
    </citation>
    <scope>NUCLEOTIDE SEQUENCE [LARGE SCALE GENOMIC DNA]</scope>
    <source>
        <strain evidence="6 7">Poly51</strain>
    </source>
</reference>
<dbReference type="GO" id="GO:0003677">
    <property type="term" value="F:DNA binding"/>
    <property type="evidence" value="ECO:0007669"/>
    <property type="project" value="UniProtKB-KW"/>
</dbReference>
<dbReference type="OrthoDB" id="9790423at2"/>
<dbReference type="InterPro" id="IPR039425">
    <property type="entry name" value="RNA_pol_sigma-70-like"/>
</dbReference>
<dbReference type="Gene3D" id="1.10.1740.10">
    <property type="match status" value="1"/>
</dbReference>
<dbReference type="NCBIfam" id="TIGR02937">
    <property type="entry name" value="sigma70-ECF"/>
    <property type="match status" value="1"/>
</dbReference>
<comment type="caution">
    <text evidence="6">The sequence shown here is derived from an EMBL/GenBank/DDBJ whole genome shotgun (WGS) entry which is preliminary data.</text>
</comment>